<keyword evidence="3" id="KW-1185">Reference proteome</keyword>
<comment type="caution">
    <text evidence="2">The sequence shown here is derived from an EMBL/GenBank/DDBJ whole genome shotgun (WGS) entry which is preliminary data.</text>
</comment>
<dbReference type="SUPFAM" id="SSF51971">
    <property type="entry name" value="Nucleotide-binding domain"/>
    <property type="match status" value="1"/>
</dbReference>
<protein>
    <submittedName>
        <fullName evidence="2">Uncharacterized protein</fullName>
    </submittedName>
</protein>
<reference evidence="2 3" key="1">
    <citation type="submission" date="2023-08" db="EMBL/GenBank/DDBJ databases">
        <title>A Necator americanus chromosomal reference genome.</title>
        <authorList>
            <person name="Ilik V."/>
            <person name="Petrzelkova K.J."/>
            <person name="Pardy F."/>
            <person name="Fuh T."/>
            <person name="Niatou-Singa F.S."/>
            <person name="Gouil Q."/>
            <person name="Baker L."/>
            <person name="Ritchie M.E."/>
            <person name="Jex A.R."/>
            <person name="Gazzola D."/>
            <person name="Li H."/>
            <person name="Toshio Fujiwara R."/>
            <person name="Zhan B."/>
            <person name="Aroian R.V."/>
            <person name="Pafco B."/>
            <person name="Schwarz E.M."/>
        </authorList>
    </citation>
    <scope>NUCLEOTIDE SEQUENCE [LARGE SCALE GENOMIC DNA]</scope>
    <source>
        <strain evidence="2 3">Aroian</strain>
        <tissue evidence="2">Whole animal</tissue>
    </source>
</reference>
<evidence type="ECO:0000313" key="2">
    <source>
        <dbReference type="EMBL" id="KAK6763278.1"/>
    </source>
</evidence>
<dbReference type="Proteomes" id="UP001303046">
    <property type="component" value="Unassembled WGS sequence"/>
</dbReference>
<evidence type="ECO:0000256" key="1">
    <source>
        <dbReference type="ARBA" id="ARBA00023002"/>
    </source>
</evidence>
<sequence>MLAKSGKDFPKLSNPATASLAFTTGRRPIYMDRGATSRNVGSSEIPQFRLPYDVVDFEIQLARDIGVKIETGRTLHENDLTIEKLKADGVKAIFIGIGLPEPKKVDVFNGLSQSHGYYTSKDFLPMVAAASKPNMCGCSQSSLPSLKGRVIVLGAAYSRSVKGHPDGAKTMSAGHWSTVLRIMSSMAKLNRKGPATAPCLTPVTTSNGVVIRLVFELQQLFVDSCHQASE</sequence>
<dbReference type="PANTHER" id="PTHR43073">
    <property type="entry name" value="DIHYDROPYRIMIDINE DEHYDROGENASE [NADP(+)]"/>
    <property type="match status" value="1"/>
</dbReference>
<keyword evidence="1" id="KW-0560">Oxidoreductase</keyword>
<name>A0ABR1EL95_NECAM</name>
<dbReference type="EMBL" id="JAVFWL010000006">
    <property type="protein sequence ID" value="KAK6763278.1"/>
    <property type="molecule type" value="Genomic_DNA"/>
</dbReference>
<gene>
    <name evidence="2" type="primary">Necator_chrX.g24003</name>
    <name evidence="2" type="ORF">RB195_023838</name>
</gene>
<organism evidence="2 3">
    <name type="scientific">Necator americanus</name>
    <name type="common">Human hookworm</name>
    <dbReference type="NCBI Taxonomy" id="51031"/>
    <lineage>
        <taxon>Eukaryota</taxon>
        <taxon>Metazoa</taxon>
        <taxon>Ecdysozoa</taxon>
        <taxon>Nematoda</taxon>
        <taxon>Chromadorea</taxon>
        <taxon>Rhabditida</taxon>
        <taxon>Rhabditina</taxon>
        <taxon>Rhabditomorpha</taxon>
        <taxon>Strongyloidea</taxon>
        <taxon>Ancylostomatidae</taxon>
        <taxon>Bunostominae</taxon>
        <taxon>Necator</taxon>
    </lineage>
</organism>
<dbReference type="Gene3D" id="3.50.50.60">
    <property type="entry name" value="FAD/NAD(P)-binding domain"/>
    <property type="match status" value="1"/>
</dbReference>
<proteinExistence type="predicted"/>
<dbReference type="PANTHER" id="PTHR43073:SF2">
    <property type="entry name" value="DIHYDROPYRIMIDINE DEHYDROGENASE [NADP(+)]"/>
    <property type="match status" value="1"/>
</dbReference>
<accession>A0ABR1EL95</accession>
<evidence type="ECO:0000313" key="3">
    <source>
        <dbReference type="Proteomes" id="UP001303046"/>
    </source>
</evidence>
<dbReference type="InterPro" id="IPR036188">
    <property type="entry name" value="FAD/NAD-bd_sf"/>
</dbReference>